<dbReference type="EMBL" id="CM056810">
    <property type="protein sequence ID" value="KAJ8642535.1"/>
    <property type="molecule type" value="Genomic_DNA"/>
</dbReference>
<sequence>MAIRGGSSISAAMIYKQTAFEFNTVEGKDRRLSPTTLDQDGSTWPFLQSTSSKETGVAILNVDKANNSPHSDAVKLPIMAYHIHGSVGEWDDYFSPGIISNSGKCQLGRHFGSTDDHHHQFAII</sequence>
<evidence type="ECO:0000313" key="2">
    <source>
        <dbReference type="Proteomes" id="UP001234297"/>
    </source>
</evidence>
<reference evidence="1 2" key="1">
    <citation type="journal article" date="2022" name="Hortic Res">
        <title>A haplotype resolved chromosomal level avocado genome allows analysis of novel avocado genes.</title>
        <authorList>
            <person name="Nath O."/>
            <person name="Fletcher S.J."/>
            <person name="Hayward A."/>
            <person name="Shaw L.M."/>
            <person name="Masouleh A.K."/>
            <person name="Furtado A."/>
            <person name="Henry R.J."/>
            <person name="Mitter N."/>
        </authorList>
    </citation>
    <scope>NUCLEOTIDE SEQUENCE [LARGE SCALE GENOMIC DNA]</scope>
    <source>
        <strain evidence="2">cv. Hass</strain>
    </source>
</reference>
<keyword evidence="2" id="KW-1185">Reference proteome</keyword>
<gene>
    <name evidence="1" type="ORF">MRB53_004283</name>
</gene>
<proteinExistence type="predicted"/>
<protein>
    <submittedName>
        <fullName evidence="1">Uncharacterized protein</fullName>
    </submittedName>
</protein>
<comment type="caution">
    <text evidence="1">The sequence shown here is derived from an EMBL/GenBank/DDBJ whole genome shotgun (WGS) entry which is preliminary data.</text>
</comment>
<evidence type="ECO:0000313" key="1">
    <source>
        <dbReference type="EMBL" id="KAJ8642535.1"/>
    </source>
</evidence>
<dbReference type="Proteomes" id="UP001234297">
    <property type="component" value="Chromosome 2"/>
</dbReference>
<name>A0ACC2MA58_PERAE</name>
<accession>A0ACC2MA58</accession>
<organism evidence="1 2">
    <name type="scientific">Persea americana</name>
    <name type="common">Avocado</name>
    <dbReference type="NCBI Taxonomy" id="3435"/>
    <lineage>
        <taxon>Eukaryota</taxon>
        <taxon>Viridiplantae</taxon>
        <taxon>Streptophyta</taxon>
        <taxon>Embryophyta</taxon>
        <taxon>Tracheophyta</taxon>
        <taxon>Spermatophyta</taxon>
        <taxon>Magnoliopsida</taxon>
        <taxon>Magnoliidae</taxon>
        <taxon>Laurales</taxon>
        <taxon>Lauraceae</taxon>
        <taxon>Persea</taxon>
    </lineage>
</organism>